<name>A0A0T6B5M8_9SCAR</name>
<reference evidence="8 9" key="1">
    <citation type="submission" date="2015-09" db="EMBL/GenBank/DDBJ databases">
        <title>Draft genome of the scarab beetle Oryctes borbonicus.</title>
        <authorList>
            <person name="Meyer J.M."/>
            <person name="Markov G.V."/>
            <person name="Baskaran P."/>
            <person name="Herrmann M."/>
            <person name="Sommer R.J."/>
            <person name="Roedelsperger C."/>
        </authorList>
    </citation>
    <scope>NUCLEOTIDE SEQUENCE [LARGE SCALE GENOMIC DNA]</scope>
    <source>
        <strain evidence="8">OB123</strain>
        <tissue evidence="8">Whole animal</tissue>
    </source>
</reference>
<comment type="similarity">
    <text evidence="1">Belongs to the peptidase S1 family.</text>
</comment>
<dbReference type="PROSITE" id="PS00134">
    <property type="entry name" value="TRYPSIN_HIS"/>
    <property type="match status" value="1"/>
</dbReference>
<keyword evidence="3 6" id="KW-0378">Hydrolase</keyword>
<dbReference type="InterPro" id="IPR001254">
    <property type="entry name" value="Trypsin_dom"/>
</dbReference>
<evidence type="ECO:0000256" key="1">
    <source>
        <dbReference type="ARBA" id="ARBA00007664"/>
    </source>
</evidence>
<dbReference type="InterPro" id="IPR050430">
    <property type="entry name" value="Peptidase_S1"/>
</dbReference>
<keyword evidence="2 6" id="KW-0645">Protease</keyword>
<dbReference type="OrthoDB" id="5565075at2759"/>
<organism evidence="8 9">
    <name type="scientific">Oryctes borbonicus</name>
    <dbReference type="NCBI Taxonomy" id="1629725"/>
    <lineage>
        <taxon>Eukaryota</taxon>
        <taxon>Metazoa</taxon>
        <taxon>Ecdysozoa</taxon>
        <taxon>Arthropoda</taxon>
        <taxon>Hexapoda</taxon>
        <taxon>Insecta</taxon>
        <taxon>Pterygota</taxon>
        <taxon>Neoptera</taxon>
        <taxon>Endopterygota</taxon>
        <taxon>Coleoptera</taxon>
        <taxon>Polyphaga</taxon>
        <taxon>Scarabaeiformia</taxon>
        <taxon>Scarabaeidae</taxon>
        <taxon>Dynastinae</taxon>
        <taxon>Oryctes</taxon>
    </lineage>
</organism>
<dbReference type="InterPro" id="IPR018114">
    <property type="entry name" value="TRYPSIN_HIS"/>
</dbReference>
<dbReference type="InterPro" id="IPR009003">
    <property type="entry name" value="Peptidase_S1_PA"/>
</dbReference>
<dbReference type="PRINTS" id="PR00722">
    <property type="entry name" value="CHYMOTRYPSIN"/>
</dbReference>
<dbReference type="Gene3D" id="2.40.10.10">
    <property type="entry name" value="Trypsin-like serine proteases"/>
    <property type="match status" value="2"/>
</dbReference>
<keyword evidence="4 6" id="KW-0720">Serine protease</keyword>
<evidence type="ECO:0000256" key="3">
    <source>
        <dbReference type="ARBA" id="ARBA00022801"/>
    </source>
</evidence>
<comment type="caution">
    <text evidence="8">The sequence shown here is derived from an EMBL/GenBank/DDBJ whole genome shotgun (WGS) entry which is preliminary data.</text>
</comment>
<dbReference type="PANTHER" id="PTHR24276:SF91">
    <property type="entry name" value="AT26814P-RELATED"/>
    <property type="match status" value="1"/>
</dbReference>
<accession>A0A0T6B5M8</accession>
<dbReference type="Proteomes" id="UP000051574">
    <property type="component" value="Unassembled WGS sequence"/>
</dbReference>
<dbReference type="PROSITE" id="PS00135">
    <property type="entry name" value="TRYPSIN_SER"/>
    <property type="match status" value="1"/>
</dbReference>
<evidence type="ECO:0000313" key="8">
    <source>
        <dbReference type="EMBL" id="KRT82698.1"/>
    </source>
</evidence>
<evidence type="ECO:0000259" key="7">
    <source>
        <dbReference type="PROSITE" id="PS50240"/>
    </source>
</evidence>
<dbReference type="SUPFAM" id="SSF50494">
    <property type="entry name" value="Trypsin-like serine proteases"/>
    <property type="match status" value="1"/>
</dbReference>
<dbReference type="InterPro" id="IPR033116">
    <property type="entry name" value="TRYPSIN_SER"/>
</dbReference>
<gene>
    <name evidence="8" type="ORF">AMK59_4363</name>
</gene>
<evidence type="ECO:0000313" key="9">
    <source>
        <dbReference type="Proteomes" id="UP000051574"/>
    </source>
</evidence>
<dbReference type="InterPro" id="IPR043504">
    <property type="entry name" value="Peptidase_S1_PA_chymotrypsin"/>
</dbReference>
<dbReference type="GO" id="GO:0004252">
    <property type="term" value="F:serine-type endopeptidase activity"/>
    <property type="evidence" value="ECO:0007669"/>
    <property type="project" value="InterPro"/>
</dbReference>
<dbReference type="PROSITE" id="PS50240">
    <property type="entry name" value="TRYPSIN_DOM"/>
    <property type="match status" value="1"/>
</dbReference>
<dbReference type="CDD" id="cd00190">
    <property type="entry name" value="Tryp_SPc"/>
    <property type="match status" value="1"/>
</dbReference>
<dbReference type="GO" id="GO:0006508">
    <property type="term" value="P:proteolysis"/>
    <property type="evidence" value="ECO:0007669"/>
    <property type="project" value="UniProtKB-KW"/>
</dbReference>
<evidence type="ECO:0000256" key="4">
    <source>
        <dbReference type="ARBA" id="ARBA00022825"/>
    </source>
</evidence>
<evidence type="ECO:0000256" key="5">
    <source>
        <dbReference type="ARBA" id="ARBA00023157"/>
    </source>
</evidence>
<protein>
    <submittedName>
        <fullName evidence="8">Trypsin</fullName>
    </submittedName>
</protein>
<dbReference type="AlphaFoldDB" id="A0A0T6B5M8"/>
<sequence length="259" mass="27989">MLELPEAIRNKMTIQFESFRERIVGGNEAFPNSIPFQAALLLTAAQGTFFCGGSLISQRFVLTAAHCFDGVVQVQVILGAHRVQDMFESTQVRMFTTRFTRHPGWNSANLLNDIAIIELPEPAPLSLAIQVIGLPRYQDVTDSFAGRSARLSGWGLDSDSATAISPVLREVFVDVMSNWLCSIQFLGLVQNTHICTSGSGGRGPCNGDSGGPLVVGNMQIGIVSFGLALGCEIGWPSVLTRTTHFLDWIAANSDATIFP</sequence>
<keyword evidence="9" id="KW-1185">Reference proteome</keyword>
<dbReference type="Pfam" id="PF00089">
    <property type="entry name" value="Trypsin"/>
    <property type="match status" value="1"/>
</dbReference>
<dbReference type="EMBL" id="LJIG01009629">
    <property type="protein sequence ID" value="KRT82698.1"/>
    <property type="molecule type" value="Genomic_DNA"/>
</dbReference>
<keyword evidence="5" id="KW-1015">Disulfide bond</keyword>
<dbReference type="PANTHER" id="PTHR24276">
    <property type="entry name" value="POLYSERASE-RELATED"/>
    <property type="match status" value="1"/>
</dbReference>
<dbReference type="SMART" id="SM00020">
    <property type="entry name" value="Tryp_SPc"/>
    <property type="match status" value="1"/>
</dbReference>
<evidence type="ECO:0000256" key="6">
    <source>
        <dbReference type="RuleBase" id="RU363034"/>
    </source>
</evidence>
<feature type="domain" description="Peptidase S1" evidence="7">
    <location>
        <begin position="23"/>
        <end position="254"/>
    </location>
</feature>
<proteinExistence type="inferred from homology"/>
<dbReference type="FunFam" id="2.40.10.10:FF:000166">
    <property type="entry name" value="Trypsin"/>
    <property type="match status" value="1"/>
</dbReference>
<dbReference type="InterPro" id="IPR001314">
    <property type="entry name" value="Peptidase_S1A"/>
</dbReference>
<evidence type="ECO:0000256" key="2">
    <source>
        <dbReference type="ARBA" id="ARBA00022670"/>
    </source>
</evidence>